<sequence length="151" mass="16553">MDEPRTGDASEIRTVLIYDGECPYCSIAATAVRRLEDVAVVSWYDDAAQEFLTAQFGEAPFAMVLVDADERRVYAGRKAARELADRAGTPKLVGSLVRDNYERIASAIGRASGRDREAAPYHEEYPLEEAAAQRFDALAAAAREAIPEGLR</sequence>
<dbReference type="InterPro" id="IPR007263">
    <property type="entry name" value="DCC1-like"/>
</dbReference>
<organism evidence="1 2">
    <name type="scientific">Halalkaliarchaeum desulfuricum</name>
    <dbReference type="NCBI Taxonomy" id="2055893"/>
    <lineage>
        <taxon>Archaea</taxon>
        <taxon>Methanobacteriati</taxon>
        <taxon>Methanobacteriota</taxon>
        <taxon>Stenosarchaea group</taxon>
        <taxon>Halobacteria</taxon>
        <taxon>Halobacteriales</taxon>
        <taxon>Haloferacaceae</taxon>
        <taxon>Halalkaliarchaeum</taxon>
    </lineage>
</organism>
<dbReference type="Pfam" id="PF04134">
    <property type="entry name" value="DCC1-like"/>
    <property type="match status" value="1"/>
</dbReference>
<dbReference type="EMBL" id="CP025066">
    <property type="protein sequence ID" value="AUX08462.1"/>
    <property type="molecule type" value="Genomic_DNA"/>
</dbReference>
<dbReference type="Proteomes" id="UP000263012">
    <property type="component" value="Chromosome"/>
</dbReference>
<protein>
    <recommendedName>
        <fullName evidence="3">DUF393 domain-containing protein</fullName>
    </recommendedName>
</protein>
<name>A0A343TH90_9EURY</name>
<keyword evidence="2" id="KW-1185">Reference proteome</keyword>
<evidence type="ECO:0008006" key="3">
    <source>
        <dbReference type="Google" id="ProtNLM"/>
    </source>
</evidence>
<proteinExistence type="predicted"/>
<reference evidence="2" key="1">
    <citation type="submission" date="2017-11" db="EMBL/GenBank/DDBJ databases">
        <title>Phenotypic and genomic properties of facultatively anaerobic sulfur-reducing natronoarchaea from hypersaline soda lakes.</title>
        <authorList>
            <person name="Sorokin D.Y."/>
            <person name="Kublanov I.V."/>
            <person name="Roman P."/>
            <person name="Sinninghe Damste J.S."/>
            <person name="Golyshin P.N."/>
            <person name="Rojo D."/>
            <person name="Ciordia S."/>
            <person name="Mena M.D.C."/>
            <person name="Ferrer M."/>
            <person name="Messina E."/>
            <person name="Smedile F."/>
            <person name="La Spada G."/>
            <person name="La Cono V."/>
            <person name="Yakimov M.M."/>
        </authorList>
    </citation>
    <scope>NUCLEOTIDE SEQUENCE [LARGE SCALE GENOMIC DNA]</scope>
    <source>
        <strain evidence="2">AArc-Sl</strain>
    </source>
</reference>
<dbReference type="AlphaFoldDB" id="A0A343TH90"/>
<dbReference type="GeneID" id="37877163"/>
<evidence type="ECO:0000313" key="1">
    <source>
        <dbReference type="EMBL" id="AUX08462.1"/>
    </source>
</evidence>
<evidence type="ECO:0000313" key="2">
    <source>
        <dbReference type="Proteomes" id="UP000263012"/>
    </source>
</evidence>
<dbReference type="KEGG" id="hdf:AArcSl_0818"/>
<gene>
    <name evidence="1" type="ORF">AArcSl_0818</name>
</gene>
<dbReference type="GO" id="GO:0015035">
    <property type="term" value="F:protein-disulfide reductase activity"/>
    <property type="evidence" value="ECO:0007669"/>
    <property type="project" value="InterPro"/>
</dbReference>
<dbReference type="OrthoDB" id="220637at2157"/>
<accession>A0A343TH90</accession>
<dbReference type="RefSeq" id="WP_119815427.1">
    <property type="nucleotide sequence ID" value="NZ_CP025066.1"/>
</dbReference>